<sequence length="64" mass="6841">MSSITSRLYLFSEWSRKRLVVCCCIAVPDNVASGVSRQHSGRPYGGVADCSSDGHAHGLGSSRK</sequence>
<feature type="region of interest" description="Disordered" evidence="1">
    <location>
        <begin position="33"/>
        <end position="64"/>
    </location>
</feature>
<dbReference type="Proteomes" id="UP000054549">
    <property type="component" value="Unassembled WGS sequence"/>
</dbReference>
<dbReference type="EMBL" id="KN818297">
    <property type="protein sequence ID" value="KIL60511.1"/>
    <property type="molecule type" value="Genomic_DNA"/>
</dbReference>
<dbReference type="HOGENOM" id="CLU_2867217_0_0_1"/>
<name>A0A0C2WUR1_AMAMK</name>
<evidence type="ECO:0000256" key="1">
    <source>
        <dbReference type="SAM" id="MobiDB-lite"/>
    </source>
</evidence>
<evidence type="ECO:0000313" key="2">
    <source>
        <dbReference type="EMBL" id="KIL60511.1"/>
    </source>
</evidence>
<dbReference type="InParanoid" id="A0A0C2WUR1"/>
<dbReference type="AlphaFoldDB" id="A0A0C2WUR1"/>
<protein>
    <submittedName>
        <fullName evidence="2">Uncharacterized protein</fullName>
    </submittedName>
</protein>
<evidence type="ECO:0000313" key="3">
    <source>
        <dbReference type="Proteomes" id="UP000054549"/>
    </source>
</evidence>
<organism evidence="2 3">
    <name type="scientific">Amanita muscaria (strain Koide BX008)</name>
    <dbReference type="NCBI Taxonomy" id="946122"/>
    <lineage>
        <taxon>Eukaryota</taxon>
        <taxon>Fungi</taxon>
        <taxon>Dikarya</taxon>
        <taxon>Basidiomycota</taxon>
        <taxon>Agaricomycotina</taxon>
        <taxon>Agaricomycetes</taxon>
        <taxon>Agaricomycetidae</taxon>
        <taxon>Agaricales</taxon>
        <taxon>Pluteineae</taxon>
        <taxon>Amanitaceae</taxon>
        <taxon>Amanita</taxon>
    </lineage>
</organism>
<keyword evidence="3" id="KW-1185">Reference proteome</keyword>
<gene>
    <name evidence="2" type="ORF">M378DRAFT_167995</name>
</gene>
<proteinExistence type="predicted"/>
<reference evidence="2 3" key="1">
    <citation type="submission" date="2014-04" db="EMBL/GenBank/DDBJ databases">
        <title>Evolutionary Origins and Diversification of the Mycorrhizal Mutualists.</title>
        <authorList>
            <consortium name="DOE Joint Genome Institute"/>
            <consortium name="Mycorrhizal Genomics Consortium"/>
            <person name="Kohler A."/>
            <person name="Kuo A."/>
            <person name="Nagy L.G."/>
            <person name="Floudas D."/>
            <person name="Copeland A."/>
            <person name="Barry K.W."/>
            <person name="Cichocki N."/>
            <person name="Veneault-Fourrey C."/>
            <person name="LaButti K."/>
            <person name="Lindquist E.A."/>
            <person name="Lipzen A."/>
            <person name="Lundell T."/>
            <person name="Morin E."/>
            <person name="Murat C."/>
            <person name="Riley R."/>
            <person name="Ohm R."/>
            <person name="Sun H."/>
            <person name="Tunlid A."/>
            <person name="Henrissat B."/>
            <person name="Grigoriev I.V."/>
            <person name="Hibbett D.S."/>
            <person name="Martin F."/>
        </authorList>
    </citation>
    <scope>NUCLEOTIDE SEQUENCE [LARGE SCALE GENOMIC DNA]</scope>
    <source>
        <strain evidence="2 3">Koide BX008</strain>
    </source>
</reference>
<accession>A0A0C2WUR1</accession>